<evidence type="ECO:0000313" key="5">
    <source>
        <dbReference type="EMBL" id="GFQ74785.1"/>
    </source>
</evidence>
<dbReference type="InterPro" id="IPR001079">
    <property type="entry name" value="Galectin_CRD"/>
</dbReference>
<protein>
    <recommendedName>
        <fullName evidence="3">Galectin</fullName>
    </recommendedName>
</protein>
<dbReference type="PROSITE" id="PS51304">
    <property type="entry name" value="GALECTIN"/>
    <property type="match status" value="3"/>
</dbReference>
<feature type="domain" description="Galectin" evidence="4">
    <location>
        <begin position="167"/>
        <end position="297"/>
    </location>
</feature>
<accession>A0A8X6F9T1</accession>
<keyword evidence="1 3" id="KW-0430">Lectin</keyword>
<reference evidence="5" key="1">
    <citation type="submission" date="2020-07" db="EMBL/GenBank/DDBJ databases">
        <title>Multicomponent nature underlies the extraordinary mechanical properties of spider dragline silk.</title>
        <authorList>
            <person name="Kono N."/>
            <person name="Nakamura H."/>
            <person name="Mori M."/>
            <person name="Yoshida Y."/>
            <person name="Ohtoshi R."/>
            <person name="Malay A.D."/>
            <person name="Moran D.A.P."/>
            <person name="Tomita M."/>
            <person name="Numata K."/>
            <person name="Arakawa K."/>
        </authorList>
    </citation>
    <scope>NUCLEOTIDE SEQUENCE</scope>
</reference>
<dbReference type="SMART" id="SM00908">
    <property type="entry name" value="Gal-bind_lectin"/>
    <property type="match status" value="3"/>
</dbReference>
<dbReference type="EMBL" id="BMAO01021479">
    <property type="protein sequence ID" value="GFQ74785.1"/>
    <property type="molecule type" value="Genomic_DNA"/>
</dbReference>
<sequence>MADVKVAALVASVRSSPGIHYKNPRFPLNIKLPDNLECGSKIYIHGCVAAEPNRFAINLKNAETDANNYLHFNPRFDEGAVVRNSRLDEAWGDEEREGDMPFTPGQPFLITIIPTVDCYEIQVNGSPFISYNHRDGMPLCDVTHIAMWGDITLYGIHLPLKSLPIPLNLRIPKNTFYGDTLVFTGEVPSGADRFHVNFQCGPKEDADIMYHFNPRFPENSIVCNNRCAESWGDEQALEGSPIVPGDRVTVVIVAAREGFIPFINGNPLPSFAHRLDVCAACTIVIDGDIRLENVTFDSPPVRLPPHIPDIDIDAFDDKTVQTIRASTPVTMSLPCCFGPGKGVYVSGKVSDSPSRFEINLQCGEADSDIALHFNPRFDPSSELVLNSRDDGSWGEEIRESNPIAPGSEVEIYILCQDSGYVIIIDGDVVIGNFPHRIDSSRVTHVNVDGSITVHRILGM</sequence>
<evidence type="ECO:0000313" key="6">
    <source>
        <dbReference type="Proteomes" id="UP000887116"/>
    </source>
</evidence>
<dbReference type="Pfam" id="PF00337">
    <property type="entry name" value="Gal-bind_lectin"/>
    <property type="match status" value="3"/>
</dbReference>
<dbReference type="CDD" id="cd00070">
    <property type="entry name" value="GLECT"/>
    <property type="match status" value="3"/>
</dbReference>
<dbReference type="PANTHER" id="PTHR11346">
    <property type="entry name" value="GALECTIN"/>
    <property type="match status" value="1"/>
</dbReference>
<comment type="caution">
    <text evidence="5">The sequence shown here is derived from an EMBL/GenBank/DDBJ whole genome shotgun (WGS) entry which is preliminary data.</text>
</comment>
<dbReference type="PANTHER" id="PTHR11346:SF147">
    <property type="entry name" value="GALECTIN"/>
    <property type="match status" value="1"/>
</dbReference>
<evidence type="ECO:0000259" key="4">
    <source>
        <dbReference type="PROSITE" id="PS51304"/>
    </source>
</evidence>
<dbReference type="InterPro" id="IPR044156">
    <property type="entry name" value="Galectin-like"/>
</dbReference>
<dbReference type="Proteomes" id="UP000887116">
    <property type="component" value="Unassembled WGS sequence"/>
</dbReference>
<dbReference type="OrthoDB" id="5795596at2759"/>
<evidence type="ECO:0000256" key="2">
    <source>
        <dbReference type="ARBA" id="ARBA00022737"/>
    </source>
</evidence>
<organism evidence="5 6">
    <name type="scientific">Trichonephila clavata</name>
    <name type="common">Joro spider</name>
    <name type="synonym">Nephila clavata</name>
    <dbReference type="NCBI Taxonomy" id="2740835"/>
    <lineage>
        <taxon>Eukaryota</taxon>
        <taxon>Metazoa</taxon>
        <taxon>Ecdysozoa</taxon>
        <taxon>Arthropoda</taxon>
        <taxon>Chelicerata</taxon>
        <taxon>Arachnida</taxon>
        <taxon>Araneae</taxon>
        <taxon>Araneomorphae</taxon>
        <taxon>Entelegynae</taxon>
        <taxon>Araneoidea</taxon>
        <taxon>Nephilidae</taxon>
        <taxon>Trichonephila</taxon>
    </lineage>
</organism>
<feature type="domain" description="Galectin" evidence="4">
    <location>
        <begin position="28"/>
        <end position="159"/>
    </location>
</feature>
<feature type="domain" description="Galectin" evidence="4">
    <location>
        <begin position="329"/>
        <end position="459"/>
    </location>
</feature>
<evidence type="ECO:0000256" key="3">
    <source>
        <dbReference type="RuleBase" id="RU102079"/>
    </source>
</evidence>
<keyword evidence="6" id="KW-1185">Reference proteome</keyword>
<dbReference type="SUPFAM" id="SSF49899">
    <property type="entry name" value="Concanavalin A-like lectins/glucanases"/>
    <property type="match status" value="3"/>
</dbReference>
<dbReference type="Gene3D" id="2.60.120.200">
    <property type="match status" value="3"/>
</dbReference>
<dbReference type="SMART" id="SM00276">
    <property type="entry name" value="GLECT"/>
    <property type="match status" value="3"/>
</dbReference>
<name>A0A8X6F9T1_TRICU</name>
<keyword evidence="2" id="KW-0677">Repeat</keyword>
<evidence type="ECO:0000256" key="1">
    <source>
        <dbReference type="ARBA" id="ARBA00022734"/>
    </source>
</evidence>
<proteinExistence type="predicted"/>
<dbReference type="InterPro" id="IPR013320">
    <property type="entry name" value="ConA-like_dom_sf"/>
</dbReference>
<dbReference type="AlphaFoldDB" id="A0A8X6F9T1"/>
<dbReference type="FunFam" id="2.60.120.200:FF:000124">
    <property type="entry name" value="Galectin-4"/>
    <property type="match status" value="1"/>
</dbReference>
<gene>
    <name evidence="5" type="primary">Lgals9</name>
    <name evidence="5" type="ORF">TNCT_181121</name>
</gene>
<dbReference type="GO" id="GO:0030246">
    <property type="term" value="F:carbohydrate binding"/>
    <property type="evidence" value="ECO:0007669"/>
    <property type="project" value="UniProtKB-UniRule"/>
</dbReference>